<sequence length="57" mass="7114">MDLQWQWQQENARLRKELAFYANKENYKEHYSSRWHRICEVTVDGGERARKVLEWTE</sequence>
<dbReference type="RefSeq" id="WP_317944368.1">
    <property type="nucleotide sequence ID" value="NZ_JAUBDI010000010.1"/>
</dbReference>
<name>A0ABU4GA02_9BACL</name>
<dbReference type="Proteomes" id="UP001282284">
    <property type="component" value="Unassembled WGS sequence"/>
</dbReference>
<keyword evidence="2" id="KW-1185">Reference proteome</keyword>
<reference evidence="1 2" key="1">
    <citation type="submission" date="2023-06" db="EMBL/GenBank/DDBJ databases">
        <title>Sporosarcina sp. nov., isolated from Korean traditional fermented seafood 'Jeotgal'.</title>
        <authorList>
            <person name="Yang A.I."/>
            <person name="Shin N.-R."/>
        </authorList>
    </citation>
    <scope>NUCLEOTIDE SEQUENCE [LARGE SCALE GENOMIC DNA]</scope>
    <source>
        <strain evidence="1 2">KCTC13119</strain>
    </source>
</reference>
<organism evidence="1 2">
    <name type="scientific">Sporosarcina saromensis</name>
    <dbReference type="NCBI Taxonomy" id="359365"/>
    <lineage>
        <taxon>Bacteria</taxon>
        <taxon>Bacillati</taxon>
        <taxon>Bacillota</taxon>
        <taxon>Bacilli</taxon>
        <taxon>Bacillales</taxon>
        <taxon>Caryophanaceae</taxon>
        <taxon>Sporosarcina</taxon>
    </lineage>
</organism>
<evidence type="ECO:0000313" key="2">
    <source>
        <dbReference type="Proteomes" id="UP001282284"/>
    </source>
</evidence>
<dbReference type="EMBL" id="JAUBDI010000010">
    <property type="protein sequence ID" value="MDW0113795.1"/>
    <property type="molecule type" value="Genomic_DNA"/>
</dbReference>
<gene>
    <name evidence="1" type="ORF">QT711_11410</name>
</gene>
<comment type="caution">
    <text evidence="1">The sequence shown here is derived from an EMBL/GenBank/DDBJ whole genome shotgun (WGS) entry which is preliminary data.</text>
</comment>
<evidence type="ECO:0000313" key="1">
    <source>
        <dbReference type="EMBL" id="MDW0113795.1"/>
    </source>
</evidence>
<proteinExistence type="predicted"/>
<protein>
    <submittedName>
        <fullName evidence="1">Uncharacterized protein</fullName>
    </submittedName>
</protein>
<accession>A0ABU4GA02</accession>